<proteinExistence type="predicted"/>
<dbReference type="EMBL" id="QCYY01002693">
    <property type="protein sequence ID" value="ROT68310.1"/>
    <property type="molecule type" value="Genomic_DNA"/>
</dbReference>
<feature type="transmembrane region" description="Helical" evidence="2">
    <location>
        <begin position="314"/>
        <end position="332"/>
    </location>
</feature>
<organism evidence="4 5">
    <name type="scientific">Penaeus vannamei</name>
    <name type="common">Whiteleg shrimp</name>
    <name type="synonym">Litopenaeus vannamei</name>
    <dbReference type="NCBI Taxonomy" id="6689"/>
    <lineage>
        <taxon>Eukaryota</taxon>
        <taxon>Metazoa</taxon>
        <taxon>Ecdysozoa</taxon>
        <taxon>Arthropoda</taxon>
        <taxon>Crustacea</taxon>
        <taxon>Multicrustacea</taxon>
        <taxon>Malacostraca</taxon>
        <taxon>Eumalacostraca</taxon>
        <taxon>Eucarida</taxon>
        <taxon>Decapoda</taxon>
        <taxon>Dendrobranchiata</taxon>
        <taxon>Penaeoidea</taxon>
        <taxon>Penaeidae</taxon>
        <taxon>Penaeus</taxon>
    </lineage>
</organism>
<dbReference type="InterPro" id="IPR013783">
    <property type="entry name" value="Ig-like_fold"/>
</dbReference>
<dbReference type="OrthoDB" id="6377396at2759"/>
<dbReference type="PANTHER" id="PTHR23279:SF41">
    <property type="entry name" value="DEFECTIVE PROBOSCIS EXTENSION RESPONSE 4-RELATED"/>
    <property type="match status" value="1"/>
</dbReference>
<feature type="region of interest" description="Disordered" evidence="1">
    <location>
        <begin position="50"/>
        <end position="89"/>
    </location>
</feature>
<dbReference type="PANTHER" id="PTHR23279">
    <property type="entry name" value="DEFECTIVE PROBOSCIS EXTENSION RESPONSE DPR -RELATED"/>
    <property type="match status" value="1"/>
</dbReference>
<dbReference type="GO" id="GO:0050808">
    <property type="term" value="P:synapse organization"/>
    <property type="evidence" value="ECO:0007669"/>
    <property type="project" value="TreeGrafter"/>
</dbReference>
<reference evidence="4 5" key="1">
    <citation type="submission" date="2018-04" db="EMBL/GenBank/DDBJ databases">
        <authorList>
            <person name="Zhang X."/>
            <person name="Yuan J."/>
            <person name="Li F."/>
            <person name="Xiang J."/>
        </authorList>
    </citation>
    <scope>NUCLEOTIDE SEQUENCE [LARGE SCALE GENOMIC DNA]</scope>
    <source>
        <tissue evidence="4">Muscle</tissue>
    </source>
</reference>
<feature type="transmembrane region" description="Helical" evidence="2">
    <location>
        <begin position="338"/>
        <end position="356"/>
    </location>
</feature>
<keyword evidence="2" id="KW-0472">Membrane</keyword>
<dbReference type="AlphaFoldDB" id="A0A3R7MRY1"/>
<evidence type="ECO:0000256" key="1">
    <source>
        <dbReference type="SAM" id="MobiDB-lite"/>
    </source>
</evidence>
<keyword evidence="5" id="KW-1185">Reference proteome</keyword>
<keyword evidence="2" id="KW-0812">Transmembrane</keyword>
<dbReference type="GO" id="GO:0032589">
    <property type="term" value="C:neuron projection membrane"/>
    <property type="evidence" value="ECO:0007669"/>
    <property type="project" value="TreeGrafter"/>
</dbReference>
<dbReference type="Gene3D" id="2.60.40.10">
    <property type="entry name" value="Immunoglobulins"/>
    <property type="match status" value="2"/>
</dbReference>
<comment type="caution">
    <text evidence="4">The sequence shown here is derived from an EMBL/GenBank/DDBJ whole genome shotgun (WGS) entry which is preliminary data.</text>
</comment>
<name>A0A3R7MRY1_PENVA</name>
<evidence type="ECO:0000259" key="3">
    <source>
        <dbReference type="PROSITE" id="PS50835"/>
    </source>
</evidence>
<gene>
    <name evidence="4" type="ORF">C7M84_013557</name>
</gene>
<dbReference type="SUPFAM" id="SSF48726">
    <property type="entry name" value="Immunoglobulin"/>
    <property type="match status" value="2"/>
</dbReference>
<evidence type="ECO:0000313" key="5">
    <source>
        <dbReference type="Proteomes" id="UP000283509"/>
    </source>
</evidence>
<dbReference type="InterPro" id="IPR036179">
    <property type="entry name" value="Ig-like_dom_sf"/>
</dbReference>
<evidence type="ECO:0000256" key="2">
    <source>
        <dbReference type="SAM" id="Phobius"/>
    </source>
</evidence>
<protein>
    <submittedName>
        <fullName evidence="4">Putative hemicentin-2-like</fullName>
    </submittedName>
</protein>
<dbReference type="InterPro" id="IPR007110">
    <property type="entry name" value="Ig-like_dom"/>
</dbReference>
<sequence>MSLRLARNRLKGENRLCSHFFPLPALPRPISSNPLPTPLCQPTLIKPTPLYYPSRQPMHPSPQHLRPSTTLPSTHPHAPPPQPRRTNPFVPLRSRRVSWIRRRDLHVLTTGTFTYTTDSRFRALHLPGSPYWSLEVGDPGVSDSGVYECQVSTQPKISRRFTLTVVVPSAEITGTQQMFMKAGSDINITCVVKDNIRGASINWYHTLPHARNSVQVEEISTAGRGGVQLVTDKHAGTSWLLVTHATWRDAGNYSCVPAHGRPTTVSIHVLDDESITGSGVIVAEEVPAAMQHDLHPSAASSPTPPPPLRPSLHLLYLLLAHALLCLTGGGGGEGGARAWLRCWCLAWGLLVALLLLPGLAPPAAWRPGAALRDGVLGVGSGAPLT</sequence>
<evidence type="ECO:0000313" key="4">
    <source>
        <dbReference type="EMBL" id="ROT68310.1"/>
    </source>
</evidence>
<feature type="domain" description="Ig-like" evidence="3">
    <location>
        <begin position="168"/>
        <end position="266"/>
    </location>
</feature>
<accession>A0A3R7MRY1</accession>
<reference evidence="4 5" key="2">
    <citation type="submission" date="2019-01" db="EMBL/GenBank/DDBJ databases">
        <title>The decoding of complex shrimp genome reveals the adaptation for benthos swimmer, frequently molting mechanism and breeding impact on genome.</title>
        <authorList>
            <person name="Sun Y."/>
            <person name="Gao Y."/>
            <person name="Yu Y."/>
        </authorList>
    </citation>
    <scope>NUCLEOTIDE SEQUENCE [LARGE SCALE GENOMIC DNA]</scope>
    <source>
        <tissue evidence="4">Muscle</tissue>
    </source>
</reference>
<dbReference type="PROSITE" id="PS50835">
    <property type="entry name" value="IG_LIKE"/>
    <property type="match status" value="1"/>
</dbReference>
<dbReference type="Proteomes" id="UP000283509">
    <property type="component" value="Unassembled WGS sequence"/>
</dbReference>
<feature type="compositionally biased region" description="Low complexity" evidence="1">
    <location>
        <begin position="67"/>
        <end position="76"/>
    </location>
</feature>
<dbReference type="SMART" id="SM00409">
    <property type="entry name" value="IG"/>
    <property type="match status" value="2"/>
</dbReference>
<dbReference type="InterPro" id="IPR037448">
    <property type="entry name" value="Zig-8"/>
</dbReference>
<dbReference type="InterPro" id="IPR003599">
    <property type="entry name" value="Ig_sub"/>
</dbReference>
<keyword evidence="2" id="KW-1133">Transmembrane helix</keyword>